<sequence length="160" mass="17409">MDEPEGISGSSAVESEPPSGSSSALEAAATPDVPAPPEVGSDEAISVCGDALYYFYLDSTFNDRFNLDDVRVEGNRYVFENQGANYDYPPGHPYASDPELAAYVDTLVVDNDTDIWCEQEGETFNVGFVDGESQLAVTMAQLQQQFDVADQRVREFQGLS</sequence>
<protein>
    <submittedName>
        <fullName evidence="2">Uncharacterized protein</fullName>
    </submittedName>
</protein>
<dbReference type="AlphaFoldDB" id="A0A7W4YEW8"/>
<evidence type="ECO:0000313" key="2">
    <source>
        <dbReference type="EMBL" id="MBB2956270.1"/>
    </source>
</evidence>
<accession>A0A7W4YEW8</accession>
<evidence type="ECO:0000313" key="3">
    <source>
        <dbReference type="Proteomes" id="UP000545286"/>
    </source>
</evidence>
<comment type="caution">
    <text evidence="2">The sequence shown here is derived from an EMBL/GenBank/DDBJ whole genome shotgun (WGS) entry which is preliminary data.</text>
</comment>
<dbReference type="Proteomes" id="UP000545286">
    <property type="component" value="Unassembled WGS sequence"/>
</dbReference>
<dbReference type="RefSeq" id="WP_183622703.1">
    <property type="nucleotide sequence ID" value="NZ_JACHWJ010000001.1"/>
</dbReference>
<gene>
    <name evidence="2" type="ORF">FHX72_000382</name>
</gene>
<organism evidence="2 3">
    <name type="scientific">Pseudoclavibacter helvolus</name>
    <dbReference type="NCBI Taxonomy" id="255205"/>
    <lineage>
        <taxon>Bacteria</taxon>
        <taxon>Bacillati</taxon>
        <taxon>Actinomycetota</taxon>
        <taxon>Actinomycetes</taxon>
        <taxon>Micrococcales</taxon>
        <taxon>Microbacteriaceae</taxon>
        <taxon>Pseudoclavibacter</taxon>
    </lineage>
</organism>
<feature type="region of interest" description="Disordered" evidence="1">
    <location>
        <begin position="1"/>
        <end position="41"/>
    </location>
</feature>
<name>A0A7W4YEW8_9MICO</name>
<evidence type="ECO:0000256" key="1">
    <source>
        <dbReference type="SAM" id="MobiDB-lite"/>
    </source>
</evidence>
<dbReference type="EMBL" id="JACHWJ010000001">
    <property type="protein sequence ID" value="MBB2956270.1"/>
    <property type="molecule type" value="Genomic_DNA"/>
</dbReference>
<keyword evidence="3" id="KW-1185">Reference proteome</keyword>
<proteinExistence type="predicted"/>
<reference evidence="2 3" key="1">
    <citation type="submission" date="2020-08" db="EMBL/GenBank/DDBJ databases">
        <title>Sequencing the genomes of 1000 actinobacteria strains.</title>
        <authorList>
            <person name="Klenk H.-P."/>
        </authorList>
    </citation>
    <scope>NUCLEOTIDE SEQUENCE [LARGE SCALE GENOMIC DNA]</scope>
    <source>
        <strain evidence="2 3">DSM 20419</strain>
    </source>
</reference>
<feature type="compositionally biased region" description="Polar residues" evidence="1">
    <location>
        <begin position="8"/>
        <end position="24"/>
    </location>
</feature>